<dbReference type="Pfam" id="PF00440">
    <property type="entry name" value="TetR_N"/>
    <property type="match status" value="1"/>
</dbReference>
<feature type="domain" description="HTH tetR-type" evidence="5">
    <location>
        <begin position="14"/>
        <end position="74"/>
    </location>
</feature>
<gene>
    <name evidence="6" type="ORF">Sviol_02140</name>
    <name evidence="7" type="ORF">Sviol_43490</name>
</gene>
<dbReference type="SUPFAM" id="SSF46689">
    <property type="entry name" value="Homeodomain-like"/>
    <property type="match status" value="1"/>
</dbReference>
<keyword evidence="8" id="KW-1185">Reference proteome</keyword>
<evidence type="ECO:0000256" key="2">
    <source>
        <dbReference type="ARBA" id="ARBA00023125"/>
    </source>
</evidence>
<accession>A0ABQ3QRN6</accession>
<keyword evidence="2 4" id="KW-0238">DNA-binding</keyword>
<comment type="caution">
    <text evidence="7">The sequence shown here is derived from an EMBL/GenBank/DDBJ whole genome shotgun (WGS) entry which is preliminary data.</text>
</comment>
<evidence type="ECO:0000313" key="7">
    <source>
        <dbReference type="EMBL" id="GHI39941.1"/>
    </source>
</evidence>
<evidence type="ECO:0000256" key="4">
    <source>
        <dbReference type="PROSITE-ProRule" id="PRU00335"/>
    </source>
</evidence>
<dbReference type="PRINTS" id="PR00455">
    <property type="entry name" value="HTHTETR"/>
</dbReference>
<keyword evidence="1" id="KW-0805">Transcription regulation</keyword>
<feature type="DNA-binding region" description="H-T-H motif" evidence="4">
    <location>
        <begin position="37"/>
        <end position="56"/>
    </location>
</feature>
<protein>
    <submittedName>
        <fullName evidence="7">TetR family transcriptional regulator</fullName>
    </submittedName>
</protein>
<evidence type="ECO:0000313" key="6">
    <source>
        <dbReference type="EMBL" id="GHI35806.1"/>
    </source>
</evidence>
<dbReference type="EMBL" id="BNDY01000002">
    <property type="protein sequence ID" value="GHI35806.1"/>
    <property type="molecule type" value="Genomic_DNA"/>
</dbReference>
<dbReference type="InterPro" id="IPR050109">
    <property type="entry name" value="HTH-type_TetR-like_transc_reg"/>
</dbReference>
<dbReference type="RefSeq" id="WP_189970837.1">
    <property type="nucleotide sequence ID" value="NZ_BMUA01000040.1"/>
</dbReference>
<evidence type="ECO:0000256" key="1">
    <source>
        <dbReference type="ARBA" id="ARBA00023015"/>
    </source>
</evidence>
<dbReference type="InterPro" id="IPR001647">
    <property type="entry name" value="HTH_TetR"/>
</dbReference>
<dbReference type="Gene3D" id="1.10.357.10">
    <property type="entry name" value="Tetracycline Repressor, domain 2"/>
    <property type="match status" value="1"/>
</dbReference>
<evidence type="ECO:0000259" key="5">
    <source>
        <dbReference type="PROSITE" id="PS50977"/>
    </source>
</evidence>
<proteinExistence type="predicted"/>
<dbReference type="InterPro" id="IPR009057">
    <property type="entry name" value="Homeodomain-like_sf"/>
</dbReference>
<sequence>MTQPAAGLRQRRKQRTAQSLWETAIGLFLRHGFENVTVAQIAEAVEVSRMTVYNYFPTKEDLALRPIEDHIGDAARTVRERPPGQSPVAALRHAFLTGLDARDAATGLCDAPHVLAVRRLLDETPTLADRALRLTARDRALLAAELAEPGRHGNPDVLARVKAAQLIGLREELAAENVRRLLAGESAETVHPDARAAAQAAFDLTAHGFLGSGR</sequence>
<organism evidence="7 8">
    <name type="scientific">Streptomyces violascens</name>
    <dbReference type="NCBI Taxonomy" id="67381"/>
    <lineage>
        <taxon>Bacteria</taxon>
        <taxon>Bacillati</taxon>
        <taxon>Actinomycetota</taxon>
        <taxon>Actinomycetes</taxon>
        <taxon>Kitasatosporales</taxon>
        <taxon>Streptomycetaceae</taxon>
        <taxon>Streptomyces</taxon>
    </lineage>
</organism>
<dbReference type="Proteomes" id="UP001050808">
    <property type="component" value="Unassembled WGS sequence"/>
</dbReference>
<keyword evidence="3" id="KW-0804">Transcription</keyword>
<dbReference type="PROSITE" id="PS50977">
    <property type="entry name" value="HTH_TETR_2"/>
    <property type="match status" value="1"/>
</dbReference>
<dbReference type="PANTHER" id="PTHR30055:SF234">
    <property type="entry name" value="HTH-TYPE TRANSCRIPTIONAL REGULATOR BETI"/>
    <property type="match status" value="1"/>
</dbReference>
<name>A0ABQ3QRN6_9ACTN</name>
<evidence type="ECO:0000256" key="3">
    <source>
        <dbReference type="ARBA" id="ARBA00023163"/>
    </source>
</evidence>
<dbReference type="PANTHER" id="PTHR30055">
    <property type="entry name" value="HTH-TYPE TRANSCRIPTIONAL REGULATOR RUTR"/>
    <property type="match status" value="1"/>
</dbReference>
<reference evidence="7" key="1">
    <citation type="submission" date="2024-05" db="EMBL/GenBank/DDBJ databases">
        <title>Whole genome shotgun sequence of Streptomyces violascens NBRC 12920.</title>
        <authorList>
            <person name="Komaki H."/>
            <person name="Tamura T."/>
        </authorList>
    </citation>
    <scope>NUCLEOTIDE SEQUENCE</scope>
    <source>
        <strain evidence="7">NBRC 12920</strain>
    </source>
</reference>
<dbReference type="EMBL" id="BNDY01000017">
    <property type="protein sequence ID" value="GHI39941.1"/>
    <property type="molecule type" value="Genomic_DNA"/>
</dbReference>
<evidence type="ECO:0000313" key="8">
    <source>
        <dbReference type="Proteomes" id="UP001050808"/>
    </source>
</evidence>